<keyword evidence="3" id="KW-1185">Reference proteome</keyword>
<dbReference type="Proteomes" id="UP000248987">
    <property type="component" value="Unassembled WGS sequence"/>
</dbReference>
<feature type="transmembrane region" description="Helical" evidence="1">
    <location>
        <begin position="188"/>
        <end position="207"/>
    </location>
</feature>
<keyword evidence="1" id="KW-0472">Membrane</keyword>
<dbReference type="EMBL" id="QLLQ01000004">
    <property type="protein sequence ID" value="RAJ25111.1"/>
    <property type="molecule type" value="Genomic_DNA"/>
</dbReference>
<evidence type="ECO:0000256" key="1">
    <source>
        <dbReference type="SAM" id="Phobius"/>
    </source>
</evidence>
<name>A0A1A7QHY6_9FLAO</name>
<dbReference type="STRING" id="49280.A9996_18915"/>
<feature type="transmembrane region" description="Helical" evidence="1">
    <location>
        <begin position="160"/>
        <end position="182"/>
    </location>
</feature>
<protein>
    <recommendedName>
        <fullName evidence="4">DUF4386 family protein</fullName>
    </recommendedName>
</protein>
<dbReference type="AlphaFoldDB" id="A0A1A7QHY6"/>
<keyword evidence="1" id="KW-0812">Transmembrane</keyword>
<feature type="transmembrane region" description="Helical" evidence="1">
    <location>
        <begin position="77"/>
        <end position="104"/>
    </location>
</feature>
<organism evidence="2 3">
    <name type="scientific">Gelidibacter algens</name>
    <dbReference type="NCBI Taxonomy" id="49280"/>
    <lineage>
        <taxon>Bacteria</taxon>
        <taxon>Pseudomonadati</taxon>
        <taxon>Bacteroidota</taxon>
        <taxon>Flavobacteriia</taxon>
        <taxon>Flavobacteriales</taxon>
        <taxon>Flavobacteriaceae</taxon>
        <taxon>Gelidibacter</taxon>
    </lineage>
</organism>
<proteinExistence type="predicted"/>
<feature type="transmembrane region" description="Helical" evidence="1">
    <location>
        <begin position="9"/>
        <end position="29"/>
    </location>
</feature>
<evidence type="ECO:0000313" key="2">
    <source>
        <dbReference type="EMBL" id="RAJ25111.1"/>
    </source>
</evidence>
<reference evidence="2 3" key="1">
    <citation type="submission" date="2018-06" db="EMBL/GenBank/DDBJ databases">
        <title>Genomic Encyclopedia of Archaeal and Bacterial Type Strains, Phase II (KMG-II): from individual species to whole genera.</title>
        <authorList>
            <person name="Goeker M."/>
        </authorList>
    </citation>
    <scope>NUCLEOTIDE SEQUENCE [LARGE SCALE GENOMIC DNA]</scope>
    <source>
        <strain evidence="2 3">DSM 12408</strain>
    </source>
</reference>
<accession>A0A1A7QHY6</accession>
<feature type="transmembrane region" description="Helical" evidence="1">
    <location>
        <begin position="41"/>
        <end position="65"/>
    </location>
</feature>
<comment type="caution">
    <text evidence="2">The sequence shown here is derived from an EMBL/GenBank/DDBJ whole genome shotgun (WGS) entry which is preliminary data.</text>
</comment>
<feature type="transmembrane region" description="Helical" evidence="1">
    <location>
        <begin position="134"/>
        <end position="153"/>
    </location>
</feature>
<evidence type="ECO:0008006" key="4">
    <source>
        <dbReference type="Google" id="ProtNLM"/>
    </source>
</evidence>
<dbReference type="OrthoDB" id="1163320at2"/>
<keyword evidence="1" id="KW-1133">Transmembrane helix</keyword>
<evidence type="ECO:0000313" key="3">
    <source>
        <dbReference type="Proteomes" id="UP000248987"/>
    </source>
</evidence>
<gene>
    <name evidence="2" type="ORF">LX77_01412</name>
</gene>
<dbReference type="RefSeq" id="WP_066439020.1">
    <property type="nucleotide sequence ID" value="NZ_LZRN01000088.1"/>
</dbReference>
<sequence>MDTNFYKSAGFSLIIGSFMASAIMMLHPAGGDINHIIQISALLRITHSLAIFSLPFILFGFYGLTHKLSNTWRLSSLAFIIITFGLFTVMLAGLLNGLALPYFLGKYSENVEHDISIVKTIVNYNFAVSKALDYVFIVSFCSAITIYSLITIVSKQIPKWIGYFGITILILVIIGAITNFEFTDIDGFRIVVFNIAGWILFSGVSLIRSNNNLNEQRKN</sequence>